<evidence type="ECO:0000313" key="4">
    <source>
        <dbReference type="EMBL" id="MBV6342654.1"/>
    </source>
</evidence>
<evidence type="ECO:0000259" key="3">
    <source>
        <dbReference type="PROSITE" id="PS50110"/>
    </source>
</evidence>
<feature type="modified residue" description="4-aspartylphosphate" evidence="2">
    <location>
        <position position="54"/>
    </location>
</feature>
<dbReference type="SMART" id="SM00448">
    <property type="entry name" value="REC"/>
    <property type="match status" value="1"/>
</dbReference>
<accession>A0ABS6S2M2</accession>
<dbReference type="InterPro" id="IPR001789">
    <property type="entry name" value="Sig_transdc_resp-reg_receiver"/>
</dbReference>
<dbReference type="CDD" id="cd17574">
    <property type="entry name" value="REC_OmpR"/>
    <property type="match status" value="1"/>
</dbReference>
<proteinExistence type="predicted"/>
<evidence type="ECO:0000256" key="1">
    <source>
        <dbReference type="ARBA" id="ARBA00022801"/>
    </source>
</evidence>
<keyword evidence="2" id="KW-0597">Phosphoprotein</keyword>
<organism evidence="4 5">
    <name type="scientific">Candidatus Magnetobacterium casense</name>
    <dbReference type="NCBI Taxonomy" id="1455061"/>
    <lineage>
        <taxon>Bacteria</taxon>
        <taxon>Pseudomonadati</taxon>
        <taxon>Nitrospirota</taxon>
        <taxon>Thermodesulfovibrionia</taxon>
        <taxon>Thermodesulfovibrionales</taxon>
        <taxon>Candidatus Magnetobacteriaceae</taxon>
        <taxon>Candidatus Magnetobacterium</taxon>
    </lineage>
</organism>
<comment type="caution">
    <text evidence="4">The sequence shown here is derived from an EMBL/GenBank/DDBJ whole genome shotgun (WGS) entry which is preliminary data.</text>
</comment>
<dbReference type="RefSeq" id="WP_218253269.1">
    <property type="nucleotide sequence ID" value="NZ_JABXWD010000307.1"/>
</dbReference>
<evidence type="ECO:0000256" key="2">
    <source>
        <dbReference type="PROSITE-ProRule" id="PRU00169"/>
    </source>
</evidence>
<dbReference type="Proteomes" id="UP001196980">
    <property type="component" value="Unassembled WGS sequence"/>
</dbReference>
<reference evidence="4 5" key="1">
    <citation type="journal article" date="2020" name="J Geophys Res Biogeosci">
        <title>Magnetotaxis as an Adaptation to Enable Bacterial Shuttling of Microbial Sulfur and Sulfur Cycling Across Aquatic Oxic#Anoxic Interfaces.</title>
        <authorList>
            <person name="Li J."/>
            <person name="Liu P."/>
            <person name="Wang J."/>
            <person name="Roberts A.P."/>
            <person name="Pan Y."/>
        </authorList>
    </citation>
    <scope>NUCLEOTIDE SEQUENCE [LARGE SCALE GENOMIC DNA]</scope>
    <source>
        <strain evidence="4 5">MYR-1_YQ</strain>
    </source>
</reference>
<gene>
    <name evidence="4" type="ORF">HWQ67_13785</name>
</gene>
<dbReference type="PANTHER" id="PTHR43156">
    <property type="entry name" value="STAGE II SPORULATION PROTEIN E-RELATED"/>
    <property type="match status" value="1"/>
</dbReference>
<dbReference type="EMBL" id="JABXWD010000307">
    <property type="protein sequence ID" value="MBV6342654.1"/>
    <property type="molecule type" value="Genomic_DNA"/>
</dbReference>
<keyword evidence="1" id="KW-0378">Hydrolase</keyword>
<dbReference type="PROSITE" id="PS50110">
    <property type="entry name" value="RESPONSE_REGULATORY"/>
    <property type="match status" value="1"/>
</dbReference>
<feature type="domain" description="Response regulatory" evidence="3">
    <location>
        <begin position="5"/>
        <end position="123"/>
    </location>
</feature>
<evidence type="ECO:0000313" key="5">
    <source>
        <dbReference type="Proteomes" id="UP001196980"/>
    </source>
</evidence>
<dbReference type="SMART" id="SM00331">
    <property type="entry name" value="PP2C_SIG"/>
    <property type="match status" value="1"/>
</dbReference>
<sequence length="380" mass="42163">MKKAKALVVDDDDNNRFICEVNLKQLGFAVLLAEDGQEGLDLAIKELPDVILLDIMMPKMNGYQVLDALRKNPGTSDIPVIILTAKTDAMAKEIEKALLAGANDYVRKPYQLAELTARVRTLTERRLAEKAKIALEKERAVDLQDAARVQRKFLTNKEAPGDMFNNAGLNVVFFNQPATDVSGDFWFHKKMPKGKAGLFVADTCGHGVLAALMSMRILSVIDHCPAPALRPSEFLININSDIYGMLSPESSFVAGMYFIFESRKVIFSNAGQPAPFLLHDGGVIELKNFGPPLGIFPDLKAKEAEYDFIKGDRLVIYTDGLFEEMNAQGEPFGTERVAEFLQKNQSLPIEDLKDSLISEVRGFVSGRFDDDVTVIVIERE</sequence>
<dbReference type="PANTHER" id="PTHR43156:SF2">
    <property type="entry name" value="STAGE II SPORULATION PROTEIN E"/>
    <property type="match status" value="1"/>
</dbReference>
<dbReference type="Pfam" id="PF00072">
    <property type="entry name" value="Response_reg"/>
    <property type="match status" value="1"/>
</dbReference>
<dbReference type="InterPro" id="IPR052016">
    <property type="entry name" value="Bact_Sigma-Reg"/>
</dbReference>
<dbReference type="InterPro" id="IPR001932">
    <property type="entry name" value="PPM-type_phosphatase-like_dom"/>
</dbReference>
<name>A0ABS6S2M2_9BACT</name>
<keyword evidence="5" id="KW-1185">Reference proteome</keyword>
<protein>
    <submittedName>
        <fullName evidence="4">SpoIIE family protein phosphatase</fullName>
    </submittedName>
</protein>
<dbReference type="Pfam" id="PF07228">
    <property type="entry name" value="SpoIIE"/>
    <property type="match status" value="1"/>
</dbReference>